<dbReference type="NCBIfam" id="TIGR01382">
    <property type="entry name" value="PfpI"/>
    <property type="match status" value="1"/>
</dbReference>
<evidence type="ECO:0000313" key="4">
    <source>
        <dbReference type="Proteomes" id="UP000053797"/>
    </source>
</evidence>
<dbReference type="InterPro" id="IPR006286">
    <property type="entry name" value="C56_PfpI-like"/>
</dbReference>
<protein>
    <submittedName>
        <fullName evidence="3">Cysteine protease</fullName>
    </submittedName>
</protein>
<dbReference type="PANTHER" id="PTHR42733">
    <property type="entry name" value="DJ-1 PROTEIN"/>
    <property type="match status" value="1"/>
</dbReference>
<keyword evidence="3" id="KW-0378">Hydrolase</keyword>
<sequence length="170" mass="18657">MSKKVAVVLADHFEDVEFTGPVDALKEAGHEITVIGAKKGAELVGKQEEAKVNVDLSIDETSAADYDALLIPGGFSPDLLREDERFVSFVEEFDMSKKPIFSICHGPQLMINAKIVKGRKMTGYKSIRIDLENAGVDFADEEVVVDDNFVSSRQPDDIPAFNREIVAKLG</sequence>
<dbReference type="Pfam" id="PF01965">
    <property type="entry name" value="DJ-1_PfpI"/>
    <property type="match status" value="1"/>
</dbReference>
<feature type="domain" description="DJ-1/PfpI" evidence="2">
    <location>
        <begin position="3"/>
        <end position="167"/>
    </location>
</feature>
<dbReference type="GO" id="GO:0008233">
    <property type="term" value="F:peptidase activity"/>
    <property type="evidence" value="ECO:0007669"/>
    <property type="project" value="UniProtKB-KW"/>
</dbReference>
<dbReference type="Proteomes" id="UP000053797">
    <property type="component" value="Unassembled WGS sequence"/>
</dbReference>
<name>A0A0V8GCU9_9BACL</name>
<organism evidence="3 4">
    <name type="scientific">Exiguobacterium indicum</name>
    <dbReference type="NCBI Taxonomy" id="296995"/>
    <lineage>
        <taxon>Bacteria</taxon>
        <taxon>Bacillati</taxon>
        <taxon>Bacillota</taxon>
        <taxon>Bacilli</taxon>
        <taxon>Bacillales</taxon>
        <taxon>Bacillales Family XII. Incertae Sedis</taxon>
        <taxon>Exiguobacterium</taxon>
    </lineage>
</organism>
<dbReference type="PANTHER" id="PTHR42733:SF2">
    <property type="entry name" value="DJ-1_THIJ_PFPI FAMILY PROTEIN"/>
    <property type="match status" value="1"/>
</dbReference>
<dbReference type="EMBL" id="LNQL01000005">
    <property type="protein sequence ID" value="KSU48116.1"/>
    <property type="molecule type" value="Genomic_DNA"/>
</dbReference>
<dbReference type="GO" id="GO:0006508">
    <property type="term" value="P:proteolysis"/>
    <property type="evidence" value="ECO:0007669"/>
    <property type="project" value="UniProtKB-KW"/>
</dbReference>
<dbReference type="AlphaFoldDB" id="A0A0V8GCU9"/>
<proteinExistence type="inferred from homology"/>
<dbReference type="InterPro" id="IPR029062">
    <property type="entry name" value="Class_I_gatase-like"/>
</dbReference>
<dbReference type="CDD" id="cd03134">
    <property type="entry name" value="GATase1_PfpI_like"/>
    <property type="match status" value="1"/>
</dbReference>
<evidence type="ECO:0000259" key="2">
    <source>
        <dbReference type="Pfam" id="PF01965"/>
    </source>
</evidence>
<reference evidence="3 4" key="1">
    <citation type="journal article" date="2015" name="Int. J. Syst. Evol. Microbiol.">
        <title>Exiguobacterium enclense sp. nov., isolated from sediment.</title>
        <authorList>
            <person name="Dastager S.G."/>
            <person name="Mawlankar R."/>
            <person name="Sonalkar V.V."/>
            <person name="Thorat M.N."/>
            <person name="Mual P."/>
            <person name="Verma A."/>
            <person name="Krishnamurthi S."/>
            <person name="Tang S.K."/>
            <person name="Li W.J."/>
        </authorList>
    </citation>
    <scope>NUCLEOTIDE SEQUENCE [LARGE SCALE GENOMIC DNA]</scope>
    <source>
        <strain evidence="3 4">NIO-1109</strain>
    </source>
</reference>
<evidence type="ECO:0000313" key="3">
    <source>
        <dbReference type="EMBL" id="KSU48116.1"/>
    </source>
</evidence>
<dbReference type="SUPFAM" id="SSF52317">
    <property type="entry name" value="Class I glutamine amidotransferase-like"/>
    <property type="match status" value="1"/>
</dbReference>
<dbReference type="PROSITE" id="PS51276">
    <property type="entry name" value="PEPTIDASE_C56_PFPI"/>
    <property type="match status" value="1"/>
</dbReference>
<dbReference type="InterPro" id="IPR002818">
    <property type="entry name" value="DJ-1/PfpI"/>
</dbReference>
<dbReference type="OrthoDB" id="9792284at2"/>
<dbReference type="RefSeq" id="WP_029340809.1">
    <property type="nucleotide sequence ID" value="NZ_FMYN01000005.1"/>
</dbReference>
<dbReference type="Gene3D" id="3.40.50.880">
    <property type="match status" value="1"/>
</dbReference>
<keyword evidence="3" id="KW-0645">Protease</keyword>
<evidence type="ECO:0000256" key="1">
    <source>
        <dbReference type="ARBA" id="ARBA00008542"/>
    </source>
</evidence>
<comment type="similarity">
    <text evidence="1">Belongs to the peptidase C56 family.</text>
</comment>
<accession>A0A0V8GCU9</accession>
<comment type="caution">
    <text evidence="3">The sequence shown here is derived from an EMBL/GenBank/DDBJ whole genome shotgun (WGS) entry which is preliminary data.</text>
</comment>
<gene>
    <name evidence="3" type="ORF">AS033_13340</name>
</gene>